<sequence>MYLDFSMNPGLDVWLGIRPPEWDEDDFDDWEDEEFKVNQKRRIIRIRKSNFRREF</sequence>
<dbReference type="Proteomes" id="UP000259914">
    <property type="component" value="Segment"/>
</dbReference>
<dbReference type="EMBL" id="MH590589">
    <property type="protein sequence ID" value="AXH68892.1"/>
    <property type="molecule type" value="Genomic_DNA"/>
</dbReference>
<proteinExistence type="predicted"/>
<reference evidence="1 2" key="1">
    <citation type="submission" date="2018-07" db="EMBL/GenBank/DDBJ databases">
        <authorList>
            <person name="Dixon J."/>
            <person name="Knudsen H.R."/>
            <person name="Rock W."/>
            <person name="Scott A.N."/>
            <person name="Walsdorf S.L."/>
            <person name="Layton S.R."/>
            <person name="Nayek S."/>
            <person name="Kim T."/>
            <person name="Hughes L.E."/>
            <person name="Garlena R.A."/>
            <person name="Russell D.A."/>
            <person name="Pope W.H."/>
            <person name="Jacobs-Sera D."/>
            <person name="Hatfull G.F."/>
        </authorList>
    </citation>
    <scope>NUCLEOTIDE SEQUENCE [LARGE SCALE GENOMIC DNA]</scope>
</reference>
<protein>
    <submittedName>
        <fullName evidence="1">Uncharacterized protein</fullName>
    </submittedName>
</protein>
<evidence type="ECO:0000313" key="2">
    <source>
        <dbReference type="Proteomes" id="UP000259914"/>
    </source>
</evidence>
<gene>
    <name evidence="1" type="primary">213</name>
    <name evidence="1" type="ORF">SEA_SPARKLEGODDESS_213</name>
</gene>
<name>A0A345MEB1_9CAUD</name>
<organism evidence="1 2">
    <name type="scientific">Streptomyces phage SparkleGoddess</name>
    <dbReference type="NCBI Taxonomy" id="2283305"/>
    <lineage>
        <taxon>Viruses</taxon>
        <taxon>Duplodnaviria</taxon>
        <taxon>Heunggongvirae</taxon>
        <taxon>Uroviricota</taxon>
        <taxon>Caudoviricetes</taxon>
        <taxon>Stanwilliamsviridae</taxon>
        <taxon>Loccivirinae</taxon>
        <taxon>Gilsonvirus</taxon>
        <taxon>Gilsonvirus comrade</taxon>
    </lineage>
</organism>
<accession>A0A345MEB1</accession>
<evidence type="ECO:0000313" key="1">
    <source>
        <dbReference type="EMBL" id="AXH68892.1"/>
    </source>
</evidence>